<comment type="caution">
    <text evidence="1">The sequence shown here is derived from an EMBL/GenBank/DDBJ whole genome shotgun (WGS) entry which is preliminary data.</text>
</comment>
<sequence>MYKLFEWLLHSPTAFDVDYTHASDIAHTPSFLLSLSHTRTLCYAFFDALRKQSTCLHSYVVMVARFTYQSPFFIQCRFGSLQTIRVPPLFSAVTLILHVSVPCLRAPHHLFQYPLVVS</sequence>
<evidence type="ECO:0000313" key="2">
    <source>
        <dbReference type="Proteomes" id="UP000308267"/>
    </source>
</evidence>
<organism evidence="1 2">
    <name type="scientific">Opisthorchis felineus</name>
    <dbReference type="NCBI Taxonomy" id="147828"/>
    <lineage>
        <taxon>Eukaryota</taxon>
        <taxon>Metazoa</taxon>
        <taxon>Spiralia</taxon>
        <taxon>Lophotrochozoa</taxon>
        <taxon>Platyhelminthes</taxon>
        <taxon>Trematoda</taxon>
        <taxon>Digenea</taxon>
        <taxon>Opisthorchiida</taxon>
        <taxon>Opisthorchiata</taxon>
        <taxon>Opisthorchiidae</taxon>
        <taxon>Opisthorchis</taxon>
    </lineage>
</organism>
<protein>
    <submittedName>
        <fullName evidence="1">Uncharacterized protein</fullName>
    </submittedName>
</protein>
<evidence type="ECO:0000313" key="1">
    <source>
        <dbReference type="EMBL" id="TGZ69606.1"/>
    </source>
</evidence>
<dbReference type="Proteomes" id="UP000308267">
    <property type="component" value="Unassembled WGS sequence"/>
</dbReference>
<dbReference type="OrthoDB" id="10532100at2759"/>
<accession>A0A4S2M0W3</accession>
<dbReference type="EMBL" id="SJOL01005921">
    <property type="protein sequence ID" value="TGZ69606.1"/>
    <property type="molecule type" value="Genomic_DNA"/>
</dbReference>
<reference evidence="1 2" key="1">
    <citation type="journal article" date="2019" name="BMC Genomics">
        <title>New insights from Opisthorchis felineus genome: update on genomics of the epidemiologically important liver flukes.</title>
        <authorList>
            <person name="Ershov N.I."/>
            <person name="Mordvinov V.A."/>
            <person name="Prokhortchouk E.B."/>
            <person name="Pakharukova M.Y."/>
            <person name="Gunbin K.V."/>
            <person name="Ustyantsev K."/>
            <person name="Genaev M.A."/>
            <person name="Blinov A.G."/>
            <person name="Mazur A."/>
            <person name="Boulygina E."/>
            <person name="Tsygankova S."/>
            <person name="Khrameeva E."/>
            <person name="Chekanov N."/>
            <person name="Fan G."/>
            <person name="Xiao A."/>
            <person name="Zhang H."/>
            <person name="Xu X."/>
            <person name="Yang H."/>
            <person name="Solovyev V."/>
            <person name="Lee S.M."/>
            <person name="Liu X."/>
            <person name="Afonnikov D.A."/>
            <person name="Skryabin K.G."/>
        </authorList>
    </citation>
    <scope>NUCLEOTIDE SEQUENCE [LARGE SCALE GENOMIC DNA]</scope>
    <source>
        <strain evidence="1">AK-0245</strain>
        <tissue evidence="1">Whole organism</tissue>
    </source>
</reference>
<dbReference type="AlphaFoldDB" id="A0A4S2M0W3"/>
<proteinExistence type="predicted"/>
<name>A0A4S2M0W3_OPIFE</name>
<gene>
    <name evidence="1" type="ORF">CRM22_003645</name>
</gene>
<keyword evidence="2" id="KW-1185">Reference proteome</keyword>